<protein>
    <submittedName>
        <fullName evidence="5">ABC transporter substrate-binding protein</fullName>
    </submittedName>
</protein>
<evidence type="ECO:0000259" key="4">
    <source>
        <dbReference type="Pfam" id="PF13458"/>
    </source>
</evidence>
<comment type="caution">
    <text evidence="5">The sequence shown here is derived from an EMBL/GenBank/DDBJ whole genome shotgun (WGS) entry which is preliminary data.</text>
</comment>
<dbReference type="Proteomes" id="UP001500665">
    <property type="component" value="Unassembled WGS sequence"/>
</dbReference>
<organism evidence="5 6">
    <name type="scientific">Actinocorallia libanotica</name>
    <dbReference type="NCBI Taxonomy" id="46162"/>
    <lineage>
        <taxon>Bacteria</taxon>
        <taxon>Bacillati</taxon>
        <taxon>Actinomycetota</taxon>
        <taxon>Actinomycetes</taxon>
        <taxon>Streptosporangiales</taxon>
        <taxon>Thermomonosporaceae</taxon>
        <taxon>Actinocorallia</taxon>
    </lineage>
</organism>
<name>A0ABN1QR94_9ACTN</name>
<comment type="similarity">
    <text evidence="1">Belongs to the leucine-binding protein family.</text>
</comment>
<dbReference type="RefSeq" id="WP_344239313.1">
    <property type="nucleotide sequence ID" value="NZ_BAAAHH010000006.1"/>
</dbReference>
<dbReference type="InterPro" id="IPR028081">
    <property type="entry name" value="Leu-bd"/>
</dbReference>
<evidence type="ECO:0000256" key="1">
    <source>
        <dbReference type="ARBA" id="ARBA00010062"/>
    </source>
</evidence>
<accession>A0ABN1QR94</accession>
<dbReference type="SUPFAM" id="SSF53822">
    <property type="entry name" value="Periplasmic binding protein-like I"/>
    <property type="match status" value="1"/>
</dbReference>
<evidence type="ECO:0000256" key="2">
    <source>
        <dbReference type="ARBA" id="ARBA00022729"/>
    </source>
</evidence>
<evidence type="ECO:0000313" key="6">
    <source>
        <dbReference type="Proteomes" id="UP001500665"/>
    </source>
</evidence>
<dbReference type="PANTHER" id="PTHR47235">
    <property type="entry name" value="BLR6548 PROTEIN"/>
    <property type="match status" value="1"/>
</dbReference>
<dbReference type="PANTHER" id="PTHR47235:SF1">
    <property type="entry name" value="BLR6548 PROTEIN"/>
    <property type="match status" value="1"/>
</dbReference>
<evidence type="ECO:0000313" key="5">
    <source>
        <dbReference type="EMBL" id="GAA0946396.1"/>
    </source>
</evidence>
<gene>
    <name evidence="5" type="ORF">GCM10009550_21010</name>
</gene>
<proteinExistence type="inferred from homology"/>
<dbReference type="PROSITE" id="PS51257">
    <property type="entry name" value="PROKAR_LIPOPROTEIN"/>
    <property type="match status" value="1"/>
</dbReference>
<reference evidence="5 6" key="1">
    <citation type="journal article" date="2019" name="Int. J. Syst. Evol. Microbiol.">
        <title>The Global Catalogue of Microorganisms (GCM) 10K type strain sequencing project: providing services to taxonomists for standard genome sequencing and annotation.</title>
        <authorList>
            <consortium name="The Broad Institute Genomics Platform"/>
            <consortium name="The Broad Institute Genome Sequencing Center for Infectious Disease"/>
            <person name="Wu L."/>
            <person name="Ma J."/>
        </authorList>
    </citation>
    <scope>NUCLEOTIDE SEQUENCE [LARGE SCALE GENOMIC DNA]</scope>
    <source>
        <strain evidence="5 6">JCM 10696</strain>
    </source>
</reference>
<feature type="domain" description="Leucine-binding protein" evidence="4">
    <location>
        <begin position="49"/>
        <end position="366"/>
    </location>
</feature>
<feature type="chain" id="PRO_5047276905" evidence="3">
    <location>
        <begin position="21"/>
        <end position="418"/>
    </location>
</feature>
<dbReference type="Pfam" id="PF13458">
    <property type="entry name" value="Peripla_BP_6"/>
    <property type="match status" value="1"/>
</dbReference>
<evidence type="ECO:0000256" key="3">
    <source>
        <dbReference type="SAM" id="SignalP"/>
    </source>
</evidence>
<feature type="signal peptide" evidence="3">
    <location>
        <begin position="1"/>
        <end position="20"/>
    </location>
</feature>
<sequence>MRRACLAAAALLLVLSGCSGEGGRADARGTPGVTAAPCPDAVNPDNGCVYLGTLTDLTGPFSAISTVATRAQAAFWKRVNAQGGIGGYDIDVTRYVRDTGYDEAAHEKLYAQTKDHVLAYAQMIGSPHVNRILPSMLAEKVITTPLSWSSQWNFVPNVLEAGGSYCVEAMNAVDYAVDGFAREKKPYRVKSVMSIGYPGEFGADSAGGTRIAAQRRGLVHRPVLMDQGAGAKVVPQILKRRPDLVVIAATPGDTTAIVRTAVQQGYKGRFVGNNPSWIEPMADVPGFRGHFWLAGPWRPYATDSPGHAAMRAALGDVAESDAYVSGWTYSYGLKAALEKAADTGRLTRASLLKAAADLTQVDYEGILPEEAGNMSRPFRQTVFSVPDRRQYTGIRVVEDFYEGPTARAHRLTGPCAGT</sequence>
<dbReference type="EMBL" id="BAAAHH010000006">
    <property type="protein sequence ID" value="GAA0946396.1"/>
    <property type="molecule type" value="Genomic_DNA"/>
</dbReference>
<dbReference type="Gene3D" id="3.40.50.2300">
    <property type="match status" value="2"/>
</dbReference>
<dbReference type="InterPro" id="IPR028082">
    <property type="entry name" value="Peripla_BP_I"/>
</dbReference>
<keyword evidence="2 3" id="KW-0732">Signal</keyword>
<keyword evidence="6" id="KW-1185">Reference proteome</keyword>